<keyword evidence="2" id="KW-0288">FMN</keyword>
<evidence type="ECO:0000259" key="3">
    <source>
        <dbReference type="Pfam" id="PF03358"/>
    </source>
</evidence>
<proteinExistence type="predicted"/>
<dbReference type="RefSeq" id="XP_008856130.1">
    <property type="nucleotide sequence ID" value="XM_008857908.1"/>
</dbReference>
<dbReference type="Gene3D" id="3.40.50.360">
    <property type="match status" value="1"/>
</dbReference>
<dbReference type="Proteomes" id="UP000006769">
    <property type="component" value="Unassembled WGS sequence"/>
</dbReference>
<dbReference type="SUPFAM" id="SSF52218">
    <property type="entry name" value="Flavoproteins"/>
    <property type="match status" value="1"/>
</dbReference>
<gene>
    <name evidence="4" type="ORF">ENU1_052640</name>
</gene>
<dbReference type="OMA" id="VVSSQYW"/>
<dbReference type="InterPro" id="IPR029039">
    <property type="entry name" value="Flavoprotein-like_sf"/>
</dbReference>
<dbReference type="GeneID" id="20072306"/>
<evidence type="ECO:0000313" key="4">
    <source>
        <dbReference type="EMBL" id="EKE41534.1"/>
    </source>
</evidence>
<evidence type="ECO:0000313" key="5">
    <source>
        <dbReference type="Proteomes" id="UP000006769"/>
    </source>
</evidence>
<dbReference type="InterPro" id="IPR051796">
    <property type="entry name" value="ISF_SsuE-like"/>
</dbReference>
<dbReference type="AlphaFoldDB" id="K2HFB2"/>
<sequence length="128" mass="14565">MDELLQKIIEADGIIIGSPTYYADVPGVVKTFIDRTQPIYYNKETLRRKVAAAVVMARRGGAIHVYDTINHWFGINQMITIGSSYWNDGYNPNVIDQHEVEKDEEAKSTMKNLAENMAFVLKRIVKSN</sequence>
<dbReference type="VEuPathDB" id="AmoebaDB:ENU1_052640"/>
<protein>
    <submittedName>
        <fullName evidence="4">Iron-sulfur flavoprotein, putative</fullName>
    </submittedName>
</protein>
<evidence type="ECO:0000256" key="1">
    <source>
        <dbReference type="ARBA" id="ARBA00022630"/>
    </source>
</evidence>
<dbReference type="Pfam" id="PF03358">
    <property type="entry name" value="FMN_red"/>
    <property type="match status" value="1"/>
</dbReference>
<name>K2HFB2_ENTNP</name>
<dbReference type="EMBL" id="JH925966">
    <property type="protein sequence ID" value="EKE41534.1"/>
    <property type="molecule type" value="Genomic_DNA"/>
</dbReference>
<organism evidence="4 5">
    <name type="scientific">Entamoeba nuttalli (strain P19)</name>
    <name type="common">Amoeba</name>
    <dbReference type="NCBI Taxonomy" id="1076696"/>
    <lineage>
        <taxon>Eukaryota</taxon>
        <taxon>Amoebozoa</taxon>
        <taxon>Evosea</taxon>
        <taxon>Archamoebae</taxon>
        <taxon>Mastigamoebida</taxon>
        <taxon>Entamoebidae</taxon>
        <taxon>Entamoeba</taxon>
    </lineage>
</organism>
<keyword evidence="1" id="KW-0285">Flavoprotein</keyword>
<dbReference type="PANTHER" id="PTHR43278:SF4">
    <property type="entry name" value="NAD(P)H-DEPENDENT FMN-CONTAINING OXIDOREDUCTASE YWQN-RELATED"/>
    <property type="match status" value="1"/>
</dbReference>
<dbReference type="InterPro" id="IPR005025">
    <property type="entry name" value="FMN_Rdtase-like_dom"/>
</dbReference>
<reference evidence="4 5" key="1">
    <citation type="submission" date="2011-11" db="EMBL/GenBank/DDBJ databases">
        <authorList>
            <person name="Hannick L."/>
            <person name="Karamycheva S."/>
            <person name="Lorenzi H."/>
            <person name="Caler E."/>
        </authorList>
    </citation>
    <scope>NUCLEOTIDE SEQUENCE [LARGE SCALE GENOMIC DNA]</scope>
    <source>
        <strain evidence="4 5">P19</strain>
    </source>
</reference>
<feature type="domain" description="NADPH-dependent FMN reductase-like" evidence="3">
    <location>
        <begin position="2"/>
        <end position="88"/>
    </location>
</feature>
<dbReference type="OrthoDB" id="10259461at2759"/>
<dbReference type="PANTHER" id="PTHR43278">
    <property type="entry name" value="NAD(P)H-DEPENDENT FMN-CONTAINING OXIDOREDUCTASE YWQN-RELATED"/>
    <property type="match status" value="1"/>
</dbReference>
<evidence type="ECO:0000256" key="2">
    <source>
        <dbReference type="ARBA" id="ARBA00022643"/>
    </source>
</evidence>
<accession>K2HFB2</accession>
<dbReference type="GO" id="GO:0016491">
    <property type="term" value="F:oxidoreductase activity"/>
    <property type="evidence" value="ECO:0007669"/>
    <property type="project" value="InterPro"/>
</dbReference>